<dbReference type="Proteomes" id="UP001154312">
    <property type="component" value="Unassembled WGS sequence"/>
</dbReference>
<dbReference type="EMBL" id="JAKOAV010000019">
    <property type="protein sequence ID" value="MDF9408807.1"/>
    <property type="molecule type" value="Genomic_DNA"/>
</dbReference>
<evidence type="ECO:0000313" key="2">
    <source>
        <dbReference type="Proteomes" id="UP001154312"/>
    </source>
</evidence>
<comment type="caution">
    <text evidence="1">The sequence shown here is derived from an EMBL/GenBank/DDBJ whole genome shotgun (WGS) entry which is preliminary data.</text>
</comment>
<gene>
    <name evidence="1" type="ORF">L7E55_10650</name>
</gene>
<sequence length="280" mass="33075">MIQAVLEGKSLGYEYTEDILTSTVFCTVKYLRPEMILIPFIESSFLYNEERTTLWEKLNSEGIELRCYREVEYIFWTWNENYGEPDLILIFRDHAHGFDDLLLLVEAKFKSGKSGTEENDQLVRYFEAINNDIENFTDASVSCFKGRKGYIIYLTEAEAYSDILATTKIIQSRYNEIKENVFHLRWHQLYKTIEKMDPFYSSFEKIIAYDLMKYMEKLGLRDFSGVSLPGKSLDSVFSLPYPIFYNDGNNTTENKTYFDQLNDSNIFKEKNIFYRGNQHE</sequence>
<dbReference type="RefSeq" id="WP_277444207.1">
    <property type="nucleotide sequence ID" value="NZ_JAKOAV010000019.1"/>
</dbReference>
<protein>
    <submittedName>
        <fullName evidence="1">Uncharacterized protein</fullName>
    </submittedName>
</protein>
<reference evidence="1" key="1">
    <citation type="submission" date="2022-02" db="EMBL/GenBank/DDBJ databases">
        <authorList>
            <person name="Leng L."/>
        </authorList>
    </citation>
    <scope>NUCLEOTIDE SEQUENCE</scope>
    <source>
        <strain evidence="1">JI</strain>
    </source>
</reference>
<keyword evidence="2" id="KW-1185">Reference proteome</keyword>
<proteinExistence type="predicted"/>
<evidence type="ECO:0000313" key="1">
    <source>
        <dbReference type="EMBL" id="MDF9408807.1"/>
    </source>
</evidence>
<organism evidence="1 2">
    <name type="scientific">Pelotomaculum isophthalicicum JI</name>
    <dbReference type="NCBI Taxonomy" id="947010"/>
    <lineage>
        <taxon>Bacteria</taxon>
        <taxon>Bacillati</taxon>
        <taxon>Bacillota</taxon>
        <taxon>Clostridia</taxon>
        <taxon>Eubacteriales</taxon>
        <taxon>Desulfotomaculaceae</taxon>
        <taxon>Pelotomaculum</taxon>
    </lineage>
</organism>
<dbReference type="AlphaFoldDB" id="A0A9X4H600"/>
<name>A0A9X4H600_9FIRM</name>
<accession>A0A9X4H600</accession>